<evidence type="ECO:0000256" key="3">
    <source>
        <dbReference type="ARBA" id="ARBA00022840"/>
    </source>
</evidence>
<evidence type="ECO:0000313" key="6">
    <source>
        <dbReference type="EMBL" id="CAA2990199.1"/>
    </source>
</evidence>
<dbReference type="PIRSF" id="PIRSF000654">
    <property type="entry name" value="Integrin-linked_kinase"/>
    <property type="match status" value="1"/>
</dbReference>
<organism evidence="6 7">
    <name type="scientific">Olea europaea subsp. europaea</name>
    <dbReference type="NCBI Taxonomy" id="158383"/>
    <lineage>
        <taxon>Eukaryota</taxon>
        <taxon>Viridiplantae</taxon>
        <taxon>Streptophyta</taxon>
        <taxon>Embryophyta</taxon>
        <taxon>Tracheophyta</taxon>
        <taxon>Spermatophyta</taxon>
        <taxon>Magnoliopsida</taxon>
        <taxon>eudicotyledons</taxon>
        <taxon>Gunneridae</taxon>
        <taxon>Pentapetalae</taxon>
        <taxon>asterids</taxon>
        <taxon>lamiids</taxon>
        <taxon>Lamiales</taxon>
        <taxon>Oleaceae</taxon>
        <taxon>Oleeae</taxon>
        <taxon>Olea</taxon>
    </lineage>
</organism>
<dbReference type="PANTHER" id="PTHR47989:SF62">
    <property type="entry name" value="OS05G0423500 PROTEIN"/>
    <property type="match status" value="1"/>
</dbReference>
<keyword evidence="1" id="KW-0723">Serine/threonine-protein kinase</keyword>
<dbReference type="GO" id="GO:0005524">
    <property type="term" value="F:ATP binding"/>
    <property type="evidence" value="ECO:0007669"/>
    <property type="project" value="UniProtKB-KW"/>
</dbReference>
<feature type="domain" description="Protein kinase" evidence="5">
    <location>
        <begin position="1"/>
        <end position="192"/>
    </location>
</feature>
<dbReference type="InterPro" id="IPR000719">
    <property type="entry name" value="Prot_kinase_dom"/>
</dbReference>
<evidence type="ECO:0000256" key="1">
    <source>
        <dbReference type="ARBA" id="ARBA00022527"/>
    </source>
</evidence>
<keyword evidence="6" id="KW-0675">Receptor</keyword>
<comment type="caution">
    <text evidence="6">The sequence shown here is derived from an EMBL/GenBank/DDBJ whole genome shotgun (WGS) entry which is preliminary data.</text>
</comment>
<proteinExistence type="predicted"/>
<dbReference type="InterPro" id="IPR008271">
    <property type="entry name" value="Ser/Thr_kinase_AS"/>
</dbReference>
<feature type="compositionally biased region" description="Low complexity" evidence="4">
    <location>
        <begin position="210"/>
        <end position="222"/>
    </location>
</feature>
<keyword evidence="1" id="KW-0808">Transferase</keyword>
<dbReference type="Gramene" id="OE9A094760T1">
    <property type="protein sequence ID" value="OE9A094760C1"/>
    <property type="gene ID" value="OE9A094760"/>
</dbReference>
<gene>
    <name evidence="6" type="ORF">OLEA9_A094760</name>
</gene>
<keyword evidence="1" id="KW-0418">Kinase</keyword>
<dbReference type="InterPro" id="IPR011009">
    <property type="entry name" value="Kinase-like_dom_sf"/>
</dbReference>
<dbReference type="OrthoDB" id="4062651at2759"/>
<sequence>MLTARDRSPLSFATRLHIALGSARGIFYLHTEADPPIIHRDIKANNILLDSKWTAKVSDFGISRLAPVSDVKGVIEAHISTNVKGTPTERLIPRLSNKLTEKSDVYSLGVVFLELLTGMQPISHRRNLVREVNMACQSETIFSIIDKSMGPYPSDYIKKFMQLAIRCSQDETKDRPSMSEVVRELENISSVLPESDNTTLELNLNTITSKSSASTPSSSVYSCLQQSPWK</sequence>
<dbReference type="AlphaFoldDB" id="A0A8S0SCI6"/>
<keyword evidence="7" id="KW-1185">Reference proteome</keyword>
<evidence type="ECO:0000313" key="7">
    <source>
        <dbReference type="Proteomes" id="UP000594638"/>
    </source>
</evidence>
<reference evidence="6 7" key="1">
    <citation type="submission" date="2019-12" db="EMBL/GenBank/DDBJ databases">
        <authorList>
            <person name="Alioto T."/>
            <person name="Alioto T."/>
            <person name="Gomez Garrido J."/>
        </authorList>
    </citation>
    <scope>NUCLEOTIDE SEQUENCE [LARGE SCALE GENOMIC DNA]</scope>
</reference>
<dbReference type="SUPFAM" id="SSF56112">
    <property type="entry name" value="Protein kinase-like (PK-like)"/>
    <property type="match status" value="1"/>
</dbReference>
<dbReference type="Pfam" id="PF00069">
    <property type="entry name" value="Pkinase"/>
    <property type="match status" value="1"/>
</dbReference>
<name>A0A8S0SCI6_OLEEU</name>
<evidence type="ECO:0000256" key="4">
    <source>
        <dbReference type="SAM" id="MobiDB-lite"/>
    </source>
</evidence>
<dbReference type="Proteomes" id="UP000594638">
    <property type="component" value="Unassembled WGS sequence"/>
</dbReference>
<keyword evidence="2" id="KW-0547">Nucleotide-binding</keyword>
<keyword evidence="3" id="KW-0067">ATP-binding</keyword>
<dbReference type="Gene3D" id="1.10.510.10">
    <property type="entry name" value="Transferase(Phosphotransferase) domain 1"/>
    <property type="match status" value="1"/>
</dbReference>
<evidence type="ECO:0000259" key="5">
    <source>
        <dbReference type="PROSITE" id="PS50011"/>
    </source>
</evidence>
<dbReference type="PROSITE" id="PS50011">
    <property type="entry name" value="PROTEIN_KINASE_DOM"/>
    <property type="match status" value="1"/>
</dbReference>
<dbReference type="SMART" id="SM00220">
    <property type="entry name" value="S_TKc"/>
    <property type="match status" value="1"/>
</dbReference>
<protein>
    <submittedName>
        <fullName evidence="6">Probable LRR receptor-like serine threonine-kinase At1g06840</fullName>
    </submittedName>
</protein>
<dbReference type="GO" id="GO:0004674">
    <property type="term" value="F:protein serine/threonine kinase activity"/>
    <property type="evidence" value="ECO:0007669"/>
    <property type="project" value="UniProtKB-KW"/>
</dbReference>
<dbReference type="PROSITE" id="PS00108">
    <property type="entry name" value="PROTEIN_KINASE_ST"/>
    <property type="match status" value="1"/>
</dbReference>
<accession>A0A8S0SCI6</accession>
<dbReference type="EMBL" id="CACTIH010004220">
    <property type="protein sequence ID" value="CAA2990199.1"/>
    <property type="molecule type" value="Genomic_DNA"/>
</dbReference>
<feature type="region of interest" description="Disordered" evidence="4">
    <location>
        <begin position="210"/>
        <end position="230"/>
    </location>
</feature>
<dbReference type="PANTHER" id="PTHR47989">
    <property type="entry name" value="OS01G0750732 PROTEIN"/>
    <property type="match status" value="1"/>
</dbReference>
<evidence type="ECO:0000256" key="2">
    <source>
        <dbReference type="ARBA" id="ARBA00022741"/>
    </source>
</evidence>